<dbReference type="Pfam" id="PF08887">
    <property type="entry name" value="GAD-like"/>
    <property type="match status" value="1"/>
</dbReference>
<evidence type="ECO:0000313" key="3">
    <source>
        <dbReference type="EMBL" id="KKA09101.1"/>
    </source>
</evidence>
<comment type="caution">
    <text evidence="3">The sequence shown here is derived from an EMBL/GenBank/DDBJ whole genome shotgun (WGS) entry which is preliminary data.</text>
</comment>
<evidence type="ECO:0000259" key="2">
    <source>
        <dbReference type="Pfam" id="PF08906"/>
    </source>
</evidence>
<evidence type="ECO:0000313" key="4">
    <source>
        <dbReference type="Proteomes" id="UP000033662"/>
    </source>
</evidence>
<organism evidence="3 4">
    <name type="scientific">Pseudomonas kilonensis</name>
    <dbReference type="NCBI Taxonomy" id="132476"/>
    <lineage>
        <taxon>Bacteria</taxon>
        <taxon>Pseudomonadati</taxon>
        <taxon>Pseudomonadota</taxon>
        <taxon>Gammaproteobacteria</taxon>
        <taxon>Pseudomonadales</taxon>
        <taxon>Pseudomonadaceae</taxon>
        <taxon>Pseudomonas</taxon>
    </lineage>
</organism>
<feature type="domain" description="GAD-related" evidence="1">
    <location>
        <begin position="6"/>
        <end position="108"/>
    </location>
</feature>
<dbReference type="Pfam" id="PF08906">
    <property type="entry name" value="T6SS_Tdi1_C"/>
    <property type="match status" value="1"/>
</dbReference>
<protein>
    <submittedName>
        <fullName evidence="3">GAD-like domain protein</fullName>
    </submittedName>
</protein>
<dbReference type="PATRIC" id="fig|132476.4.peg.3659"/>
<evidence type="ECO:0000259" key="1">
    <source>
        <dbReference type="Pfam" id="PF08887"/>
    </source>
</evidence>
<dbReference type="InterPro" id="IPR014983">
    <property type="entry name" value="GAD-rel"/>
</dbReference>
<dbReference type="OrthoDB" id="9016361at2"/>
<dbReference type="EMBL" id="JZXC01000003">
    <property type="protein sequence ID" value="KKA09101.1"/>
    <property type="molecule type" value="Genomic_DNA"/>
</dbReference>
<feature type="domain" description="T6SS immunity protein Tdi1 C-terminal" evidence="2">
    <location>
        <begin position="130"/>
        <end position="202"/>
    </location>
</feature>
<accession>A0A0F4XTD1</accession>
<gene>
    <name evidence="3" type="ORF">VP02_04770</name>
</gene>
<dbReference type="AlphaFoldDB" id="A0A0F4XTD1"/>
<name>A0A0F4XTD1_9PSED</name>
<dbReference type="InterPro" id="IPR015002">
    <property type="entry name" value="T6SS_Tdi1_C"/>
</dbReference>
<dbReference type="Proteomes" id="UP000033662">
    <property type="component" value="Unassembled WGS sequence"/>
</dbReference>
<proteinExistence type="predicted"/>
<sequence>MRDEDFQYFISVMGEATSHRHVPDSQIAKYRGVLPEALLDYWQDEGWCGYANGLFWTVNPDDYKHLLDMWLAGTEFPQIDNYHVIARSAFGTLYAWGEKYNQKIVVSCPTGSIVALMSKLKTPNKNPDLALQTFFAMSDKERYDLEDDQGEFLFERALEKLGALDESELYGFEPALFVGGTASLDHLVKCNLEVHLMILRQMRS</sequence>
<reference evidence="3 4" key="1">
    <citation type="submission" date="2015-03" db="EMBL/GenBank/DDBJ databases">
        <title>Pseudomonas fluorescens 1855-344 Genome sequencing and assembly.</title>
        <authorList>
            <person name="Eng W.W.H."/>
            <person name="Gan H.M."/>
            <person name="Savka M.A."/>
        </authorList>
    </citation>
    <scope>NUCLEOTIDE SEQUENCE [LARGE SCALE GENOMIC DNA]</scope>
    <source>
        <strain evidence="3 4">1855-344</strain>
    </source>
</reference>